<organism evidence="3">
    <name type="scientific">Anaerolinea thermolimosa</name>
    <dbReference type="NCBI Taxonomy" id="229919"/>
    <lineage>
        <taxon>Bacteria</taxon>
        <taxon>Bacillati</taxon>
        <taxon>Chloroflexota</taxon>
        <taxon>Anaerolineae</taxon>
        <taxon>Anaerolineales</taxon>
        <taxon>Anaerolineaceae</taxon>
        <taxon>Anaerolinea</taxon>
    </lineage>
</organism>
<sequence>MAKKYKRNVSRAARPSTENAPTPTSAPAAPAPGRRAAQAEFNPDYTYVIKDLKRIGTLAGSFFIILIVLSFILK</sequence>
<keyword evidence="2" id="KW-0472">Membrane</keyword>
<keyword evidence="2" id="KW-0812">Transmembrane</keyword>
<name>A0A7C4PK74_9CHLR</name>
<evidence type="ECO:0000256" key="1">
    <source>
        <dbReference type="SAM" id="MobiDB-lite"/>
    </source>
</evidence>
<feature type="region of interest" description="Disordered" evidence="1">
    <location>
        <begin position="1"/>
        <end position="35"/>
    </location>
</feature>
<evidence type="ECO:0000313" key="3">
    <source>
        <dbReference type="EMBL" id="HGS21424.1"/>
    </source>
</evidence>
<dbReference type="AlphaFoldDB" id="A0A7C4PK74"/>
<reference evidence="3" key="1">
    <citation type="journal article" date="2020" name="mSystems">
        <title>Genome- and Community-Level Interaction Insights into Carbon Utilization and Element Cycling Functions of Hydrothermarchaeota in Hydrothermal Sediment.</title>
        <authorList>
            <person name="Zhou Z."/>
            <person name="Liu Y."/>
            <person name="Xu W."/>
            <person name="Pan J."/>
            <person name="Luo Z.H."/>
            <person name="Li M."/>
        </authorList>
    </citation>
    <scope>NUCLEOTIDE SEQUENCE [LARGE SCALE GENOMIC DNA]</scope>
    <source>
        <strain evidence="3">SpSt-573</strain>
    </source>
</reference>
<keyword evidence="2" id="KW-1133">Transmembrane helix</keyword>
<evidence type="ECO:0000256" key="2">
    <source>
        <dbReference type="SAM" id="Phobius"/>
    </source>
</evidence>
<feature type="compositionally biased region" description="Low complexity" evidence="1">
    <location>
        <begin position="20"/>
        <end position="35"/>
    </location>
</feature>
<gene>
    <name evidence="3" type="ORF">ENT37_06110</name>
</gene>
<proteinExistence type="predicted"/>
<protein>
    <submittedName>
        <fullName evidence="3">Uncharacterized protein</fullName>
    </submittedName>
</protein>
<dbReference type="EMBL" id="DSYK01000308">
    <property type="protein sequence ID" value="HGS21424.1"/>
    <property type="molecule type" value="Genomic_DNA"/>
</dbReference>
<feature type="transmembrane region" description="Helical" evidence="2">
    <location>
        <begin position="55"/>
        <end position="73"/>
    </location>
</feature>
<comment type="caution">
    <text evidence="3">The sequence shown here is derived from an EMBL/GenBank/DDBJ whole genome shotgun (WGS) entry which is preliminary data.</text>
</comment>
<accession>A0A7C4PK74</accession>